<proteinExistence type="inferred from homology"/>
<dbReference type="InterPro" id="IPR003828">
    <property type="entry name" value="QueH"/>
</dbReference>
<dbReference type="Pfam" id="PF02677">
    <property type="entry name" value="QueH"/>
    <property type="match status" value="1"/>
</dbReference>
<comment type="caution">
    <text evidence="18">The sequence shown here is derived from an EMBL/GenBank/DDBJ whole genome shotgun (WGS) entry which is preliminary data.</text>
</comment>
<evidence type="ECO:0000256" key="17">
    <source>
        <dbReference type="HAMAP-Rule" id="MF_02089"/>
    </source>
</evidence>
<keyword evidence="7 17" id="KW-0819">tRNA processing</keyword>
<gene>
    <name evidence="17" type="primary">queH</name>
    <name evidence="18" type="ORF">CBF35_06560</name>
</gene>
<evidence type="ECO:0000256" key="4">
    <source>
        <dbReference type="ARBA" id="ARBA00012622"/>
    </source>
</evidence>
<evidence type="ECO:0000256" key="1">
    <source>
        <dbReference type="ARBA" id="ARBA00002268"/>
    </source>
</evidence>
<dbReference type="OrthoDB" id="9801033at2"/>
<keyword evidence="10 17" id="KW-0560">Oxidoreductase</keyword>
<reference evidence="18 19" key="1">
    <citation type="submission" date="2017-05" db="EMBL/GenBank/DDBJ databases">
        <title>Vagococcus spp. assemblies.</title>
        <authorList>
            <person name="Gulvik C.A."/>
        </authorList>
    </citation>
    <scope>NUCLEOTIDE SEQUENCE [LARGE SCALE GENOMIC DNA]</scope>
    <source>
        <strain evidence="18 19">NCFB 2777</strain>
    </source>
</reference>
<evidence type="ECO:0000256" key="16">
    <source>
        <dbReference type="ARBA" id="ARBA00047415"/>
    </source>
</evidence>
<evidence type="ECO:0000313" key="18">
    <source>
        <dbReference type="EMBL" id="RST96056.1"/>
    </source>
</evidence>
<evidence type="ECO:0000256" key="14">
    <source>
        <dbReference type="ARBA" id="ARBA00023284"/>
    </source>
</evidence>
<dbReference type="UniPathway" id="UPA00392"/>
<feature type="disulfide bond" description="Redox-active" evidence="17">
    <location>
        <begin position="212"/>
        <end position="214"/>
    </location>
</feature>
<keyword evidence="8 17" id="KW-0479">Metal-binding</keyword>
<keyword evidence="14 17" id="KW-0676">Redox-active center</keyword>
<evidence type="ECO:0000256" key="3">
    <source>
        <dbReference type="ARBA" id="ARBA00008207"/>
    </source>
</evidence>
<evidence type="ECO:0000256" key="10">
    <source>
        <dbReference type="ARBA" id="ARBA00023002"/>
    </source>
</evidence>
<dbReference type="AlphaFoldDB" id="A0A429ZQT9"/>
<dbReference type="GO" id="GO:0052693">
    <property type="term" value="F:epoxyqueuosine reductase activity"/>
    <property type="evidence" value="ECO:0007669"/>
    <property type="project" value="UniProtKB-UniRule"/>
</dbReference>
<evidence type="ECO:0000256" key="2">
    <source>
        <dbReference type="ARBA" id="ARBA00004691"/>
    </source>
</evidence>
<comment type="pathway">
    <text evidence="2 17">tRNA modification; tRNA-queuosine biosynthesis.</text>
</comment>
<evidence type="ECO:0000256" key="7">
    <source>
        <dbReference type="ARBA" id="ARBA00022694"/>
    </source>
</evidence>
<feature type="binding site" evidence="17">
    <location>
        <position position="130"/>
    </location>
    <ligand>
        <name>[4Fe-4S] cluster</name>
        <dbReference type="ChEBI" id="CHEBI:49883"/>
    </ligand>
</feature>
<evidence type="ECO:0000256" key="6">
    <source>
        <dbReference type="ARBA" id="ARBA00022485"/>
    </source>
</evidence>
<comment type="similarity">
    <text evidence="3 17">Belongs to the QueH family.</text>
</comment>
<keyword evidence="9 17" id="KW-0671">Queuosine biosynthesis</keyword>
<comment type="catalytic activity">
    <reaction evidence="16 17">
        <text>epoxyqueuosine(34) in tRNA + AH2 = queuosine(34) in tRNA + A + H2O</text>
        <dbReference type="Rhea" id="RHEA:32159"/>
        <dbReference type="Rhea" id="RHEA-COMP:18571"/>
        <dbReference type="Rhea" id="RHEA-COMP:18582"/>
        <dbReference type="ChEBI" id="CHEBI:13193"/>
        <dbReference type="ChEBI" id="CHEBI:15377"/>
        <dbReference type="ChEBI" id="CHEBI:17499"/>
        <dbReference type="ChEBI" id="CHEBI:194431"/>
        <dbReference type="ChEBI" id="CHEBI:194443"/>
        <dbReference type="EC" id="1.17.99.6"/>
    </reaction>
</comment>
<organism evidence="18 19">
    <name type="scientific">Vagococcus salmoninarum</name>
    <dbReference type="NCBI Taxonomy" id="2739"/>
    <lineage>
        <taxon>Bacteria</taxon>
        <taxon>Bacillati</taxon>
        <taxon>Bacillota</taxon>
        <taxon>Bacilli</taxon>
        <taxon>Lactobacillales</taxon>
        <taxon>Enterococcaceae</taxon>
        <taxon>Vagococcus</taxon>
    </lineage>
</organism>
<dbReference type="PANTHER" id="PTHR36701:SF1">
    <property type="entry name" value="EPOXYQUEUOSINE REDUCTASE QUEH"/>
    <property type="match status" value="1"/>
</dbReference>
<dbReference type="GO" id="GO:0008616">
    <property type="term" value="P:tRNA queuosine(34) biosynthetic process"/>
    <property type="evidence" value="ECO:0007669"/>
    <property type="project" value="UniProtKB-UniRule"/>
</dbReference>
<evidence type="ECO:0000256" key="9">
    <source>
        <dbReference type="ARBA" id="ARBA00022785"/>
    </source>
</evidence>
<comment type="function">
    <text evidence="1 17">Catalyzes the conversion of epoxyqueuosine (oQ) to queuosine (Q), which is a hypermodified base found in the wobble positions of tRNA(Asp), tRNA(Asn), tRNA(His) and tRNA(Tyr).</text>
</comment>
<sequence length="256" mass="29637">MKTVTEILKGMQSNQKINYDKVLKQVIENWQQEQLRPTVLLHSCCAPCSTSSLEYLVTYADVTVYFANSNIHPRTEYLRRELVQKEFITAFNQKSAQQVKFLAAPYEPQAFIKMVKEGQWEAEPEGGKRCRGCFEMRLDLVAQKAQELGYDYFGSALTLSPKKDSQLINQLGIEIQEFYQTAYLPSDFKKNNGYKRSIEMCQEYDVYRQCYCGCLYAAKDQGVDLKAVTRESREFLQQRQGIVFKTVTKNQGDDPR</sequence>
<dbReference type="RefSeq" id="WP_126779318.1">
    <property type="nucleotide sequence ID" value="NZ_NGJU01000008.1"/>
</dbReference>
<dbReference type="GO" id="GO:0051539">
    <property type="term" value="F:4 iron, 4 sulfur cluster binding"/>
    <property type="evidence" value="ECO:0007669"/>
    <property type="project" value="UniProtKB-UniRule"/>
</dbReference>
<evidence type="ECO:0000313" key="19">
    <source>
        <dbReference type="Proteomes" id="UP000287239"/>
    </source>
</evidence>
<dbReference type="EC" id="1.17.99.6" evidence="4 17"/>
<feature type="binding site" evidence="17">
    <location>
        <position position="133"/>
    </location>
    <ligand>
        <name>[4Fe-4S] cluster</name>
        <dbReference type="ChEBI" id="CHEBI:49883"/>
    </ligand>
</feature>
<keyword evidence="13 17" id="KW-1015">Disulfide bond</keyword>
<dbReference type="HAMAP" id="MF_02089">
    <property type="entry name" value="QueH"/>
    <property type="match status" value="1"/>
</dbReference>
<dbReference type="GeneID" id="98568025"/>
<keyword evidence="6 17" id="KW-0004">4Fe-4S</keyword>
<dbReference type="GO" id="GO:0046872">
    <property type="term" value="F:metal ion binding"/>
    <property type="evidence" value="ECO:0007669"/>
    <property type="project" value="UniProtKB-KW"/>
</dbReference>
<evidence type="ECO:0000256" key="13">
    <source>
        <dbReference type="ARBA" id="ARBA00023157"/>
    </source>
</evidence>
<dbReference type="Proteomes" id="UP000287239">
    <property type="component" value="Unassembled WGS sequence"/>
</dbReference>
<name>A0A429ZQT9_9ENTE</name>
<dbReference type="EMBL" id="NGJU01000008">
    <property type="protein sequence ID" value="RST96056.1"/>
    <property type="molecule type" value="Genomic_DNA"/>
</dbReference>
<dbReference type="PANTHER" id="PTHR36701">
    <property type="entry name" value="EPOXYQUEUOSINE REDUCTASE QUEH"/>
    <property type="match status" value="1"/>
</dbReference>
<feature type="binding site" evidence="17">
    <location>
        <position position="45"/>
    </location>
    <ligand>
        <name>[4Fe-4S] cluster</name>
        <dbReference type="ChEBI" id="CHEBI:49883"/>
    </ligand>
</feature>
<keyword evidence="12 17" id="KW-0411">Iron-sulfur</keyword>
<evidence type="ECO:0000256" key="11">
    <source>
        <dbReference type="ARBA" id="ARBA00023004"/>
    </source>
</evidence>
<keyword evidence="11 17" id="KW-0408">Iron</keyword>
<evidence type="ECO:0000256" key="5">
    <source>
        <dbReference type="ARBA" id="ARBA00016895"/>
    </source>
</evidence>
<feature type="binding site" evidence="17">
    <location>
        <position position="44"/>
    </location>
    <ligand>
        <name>[4Fe-4S] cluster</name>
        <dbReference type="ChEBI" id="CHEBI:49883"/>
    </ligand>
</feature>
<evidence type="ECO:0000256" key="12">
    <source>
        <dbReference type="ARBA" id="ARBA00023014"/>
    </source>
</evidence>
<accession>A0A429ZQT9</accession>
<keyword evidence="19" id="KW-1185">Reference proteome</keyword>
<evidence type="ECO:0000256" key="8">
    <source>
        <dbReference type="ARBA" id="ARBA00022723"/>
    </source>
</evidence>
<protein>
    <recommendedName>
        <fullName evidence="5 17">Epoxyqueuosine reductase QueH</fullName>
        <ecNumber evidence="4 17">1.17.99.6</ecNumber>
    </recommendedName>
    <alternativeName>
        <fullName evidence="15 17">Queuosine biosynthesis protein QueH</fullName>
    </alternativeName>
</protein>
<evidence type="ECO:0000256" key="15">
    <source>
        <dbReference type="ARBA" id="ARBA00031446"/>
    </source>
</evidence>